<evidence type="ECO:0000313" key="4">
    <source>
        <dbReference type="Proteomes" id="UP001281731"/>
    </source>
</evidence>
<protein>
    <recommendedName>
        <fullName evidence="2">DUF8094 domain-containing protein</fullName>
    </recommendedName>
</protein>
<evidence type="ECO:0000313" key="3">
    <source>
        <dbReference type="EMBL" id="MDY5155267.1"/>
    </source>
</evidence>
<dbReference type="Pfam" id="PF26366">
    <property type="entry name" value="DUF8094"/>
    <property type="match status" value="1"/>
</dbReference>
<sequence>MRKHTRIYGAIAAVSILFAGCGATSSLSAKEAKVEDRPAIATTKFKETVIPTIFKKLQQSDKELKKEGFDGRVSGPIARERDAHYRLKHLLGNAYKMPEISQATDSLAISGQKFPRNAIAIVNWASNKTTQGIDIFVQNQARDNWSVWAAMDILPGAKLPKIPAGEKGAQSIVAEDKAGLIASPKEIRDGYINALNGADTGGKVYTAGNSPTEPDTVRKELATTFEGYKAGVQGVGTAAQSFAPVDNGIQALRTEDGGALVIFQVNHGIKLSVTANGGKMTVKDPRIAALATNATNAEVGVNKNMDINGTFTIALYVPADKAKEKNISAVSASAYVITDVKNG</sequence>
<dbReference type="InterPro" id="IPR058407">
    <property type="entry name" value="DUF8094"/>
</dbReference>
<accession>A0AAW9HRH2</accession>
<feature type="signal peptide" evidence="1">
    <location>
        <begin position="1"/>
        <end position="29"/>
    </location>
</feature>
<comment type="caution">
    <text evidence="3">The sequence shown here is derived from an EMBL/GenBank/DDBJ whole genome shotgun (WGS) entry which is preliminary data.</text>
</comment>
<name>A0AAW9HRH2_9ACTO</name>
<feature type="domain" description="DUF8094" evidence="2">
    <location>
        <begin position="127"/>
        <end position="298"/>
    </location>
</feature>
<evidence type="ECO:0000256" key="1">
    <source>
        <dbReference type="SAM" id="SignalP"/>
    </source>
</evidence>
<dbReference type="PROSITE" id="PS51257">
    <property type="entry name" value="PROKAR_LIPOPROTEIN"/>
    <property type="match status" value="1"/>
</dbReference>
<keyword evidence="1" id="KW-0732">Signal</keyword>
<reference evidence="3" key="1">
    <citation type="submission" date="2023-10" db="EMBL/GenBank/DDBJ databases">
        <title>Whole Genome based description of the genera Actinobaculum and Actinotignum reveals a complex phylogenetic relationship within the species included in the genus Actinotignum.</title>
        <authorList>
            <person name="Jensen C.S."/>
            <person name="Dargis R."/>
            <person name="Kemp M."/>
            <person name="Christensen J.J."/>
        </authorList>
    </citation>
    <scope>NUCLEOTIDE SEQUENCE</scope>
    <source>
        <strain evidence="3">SLA_B511</strain>
    </source>
</reference>
<gene>
    <name evidence="3" type="ORF">R6G80_05945</name>
</gene>
<feature type="chain" id="PRO_5043611788" description="DUF8094 domain-containing protein" evidence="1">
    <location>
        <begin position="30"/>
        <end position="343"/>
    </location>
</feature>
<dbReference type="AlphaFoldDB" id="A0AAW9HRH2"/>
<dbReference type="Proteomes" id="UP001281731">
    <property type="component" value="Unassembled WGS sequence"/>
</dbReference>
<dbReference type="EMBL" id="JAWNGC010000006">
    <property type="protein sequence ID" value="MDY5155267.1"/>
    <property type="molecule type" value="Genomic_DNA"/>
</dbReference>
<evidence type="ECO:0000259" key="2">
    <source>
        <dbReference type="Pfam" id="PF26366"/>
    </source>
</evidence>
<proteinExistence type="predicted"/>
<dbReference type="RefSeq" id="WP_022866396.1">
    <property type="nucleotide sequence ID" value="NZ_CAMYCL010000008.1"/>
</dbReference>
<organism evidence="3 4">
    <name type="scientific">Actinotignum urinale</name>
    <dbReference type="NCBI Taxonomy" id="190146"/>
    <lineage>
        <taxon>Bacteria</taxon>
        <taxon>Bacillati</taxon>
        <taxon>Actinomycetota</taxon>
        <taxon>Actinomycetes</taxon>
        <taxon>Actinomycetales</taxon>
        <taxon>Actinomycetaceae</taxon>
        <taxon>Actinotignum</taxon>
    </lineage>
</organism>